<dbReference type="InterPro" id="IPR037118">
    <property type="entry name" value="Val-tRNA_synth_C_sf"/>
</dbReference>
<dbReference type="GO" id="GO:0005524">
    <property type="term" value="F:ATP binding"/>
    <property type="evidence" value="ECO:0007669"/>
    <property type="project" value="UniProtKB-KW"/>
</dbReference>
<evidence type="ECO:0000256" key="4">
    <source>
        <dbReference type="SAM" id="MobiDB-lite"/>
    </source>
</evidence>
<dbReference type="InterPro" id="IPR017871">
    <property type="entry name" value="ABC_transporter-like_CS"/>
</dbReference>
<dbReference type="EMBL" id="JACIIV010000019">
    <property type="protein sequence ID" value="MBB6228446.1"/>
    <property type="molecule type" value="Genomic_DNA"/>
</dbReference>
<dbReference type="InterPro" id="IPR032524">
    <property type="entry name" value="ABC_tran_C"/>
</dbReference>
<dbReference type="InterPro" id="IPR003593">
    <property type="entry name" value="AAA+_ATPase"/>
</dbReference>
<dbReference type="PROSITE" id="PS00211">
    <property type="entry name" value="ABC_TRANSPORTER_1"/>
    <property type="match status" value="1"/>
</dbReference>
<feature type="domain" description="ABC transporter" evidence="5">
    <location>
        <begin position="282"/>
        <end position="503"/>
    </location>
</feature>
<dbReference type="RefSeq" id="WP_184200777.1">
    <property type="nucleotide sequence ID" value="NZ_JACIIV010000019.1"/>
</dbReference>
<dbReference type="SUPFAM" id="SSF52540">
    <property type="entry name" value="P-loop containing nucleoside triphosphate hydrolases"/>
    <property type="match status" value="2"/>
</dbReference>
<gene>
    <name evidence="6" type="ORF">FHS79_002633</name>
</gene>
<comment type="caution">
    <text evidence="6">The sequence shown here is derived from an EMBL/GenBank/DDBJ whole genome shotgun (WGS) entry which is preliminary data.</text>
</comment>
<protein>
    <submittedName>
        <fullName evidence="6">ATP-binding cassette subfamily F protein uup</fullName>
    </submittedName>
</protein>
<dbReference type="Pfam" id="PF00005">
    <property type="entry name" value="ABC_tran"/>
    <property type="match status" value="2"/>
</dbReference>
<dbReference type="Pfam" id="PF16326">
    <property type="entry name" value="ABC_tran_CTD"/>
    <property type="match status" value="1"/>
</dbReference>
<proteinExistence type="predicted"/>
<sequence length="605" mass="66120">MADPILTLENAGLRTGTGWLFRGLDLTLDARDALALIGRNGAGKTTLMKLIAGELDLDEGRRAVSPALSIIRLEQEPAMTGFTTLGDFARAGTDAPEDHKLDAIASRLGVNLDMEAATASGGERRRAGLVRALASEPGLLLLDEPTNHLDINAIEWLESWVERYRGAFVTISHDRTFLTRLTRNCLWLDRGALRRAEVGFGGFDAWSDRVAAEEAKTASRLDARLRQEEHWLLRGVTARRSRNEGRLAKLIELRAVRQAMTTGDAVSKLATTADDTKTKVLIDAAHVTKTFGTRTIINDLSLRVRHKDRIGIIGPNGAGKSTLIKLLLGQLEPDSGQIKRAKVLNPTIIDQRRQRLDAEDGTPKTVRDVLADGGEWIEVNGVRKHVAGYLKDFLFDPGVLDAPVDGFSGGERSRLLLAREFATPSNLLVLDEPTNDLDMETLDLLEEVLDDYAGTVLLVSHDRAFLDRVVTMVVSLDGEGNSETVVGGWSDWAEARKAKAAELKALGREARKPASKNPNTAVTAKRSPAKLSYNDARALAELPKTIETLTAAIARHEVTLADPALYTRDPKRFATINAELEKVRADLAAAEERWLELAEKEAALG</sequence>
<organism evidence="6 7">
    <name type="scientific">Polymorphobacter multimanifer</name>
    <dbReference type="NCBI Taxonomy" id="1070431"/>
    <lineage>
        <taxon>Bacteria</taxon>
        <taxon>Pseudomonadati</taxon>
        <taxon>Pseudomonadota</taxon>
        <taxon>Alphaproteobacteria</taxon>
        <taxon>Sphingomonadales</taxon>
        <taxon>Sphingosinicellaceae</taxon>
        <taxon>Polymorphobacter</taxon>
    </lineage>
</organism>
<keyword evidence="7" id="KW-1185">Reference proteome</keyword>
<dbReference type="Gene3D" id="1.10.287.380">
    <property type="entry name" value="Valyl-tRNA synthetase, C-terminal domain"/>
    <property type="match status" value="1"/>
</dbReference>
<dbReference type="Proteomes" id="UP000538147">
    <property type="component" value="Unassembled WGS sequence"/>
</dbReference>
<evidence type="ECO:0000313" key="7">
    <source>
        <dbReference type="Proteomes" id="UP000538147"/>
    </source>
</evidence>
<dbReference type="AlphaFoldDB" id="A0A841L8C1"/>
<evidence type="ECO:0000259" key="5">
    <source>
        <dbReference type="PROSITE" id="PS50893"/>
    </source>
</evidence>
<dbReference type="InterPro" id="IPR003439">
    <property type="entry name" value="ABC_transporter-like_ATP-bd"/>
</dbReference>
<dbReference type="PANTHER" id="PTHR42855:SF1">
    <property type="entry name" value="ABC TRANSPORTER DOMAIN-CONTAINING PROTEIN"/>
    <property type="match status" value="1"/>
</dbReference>
<dbReference type="Gene3D" id="3.40.50.300">
    <property type="entry name" value="P-loop containing nucleotide triphosphate hydrolases"/>
    <property type="match status" value="2"/>
</dbReference>
<evidence type="ECO:0000256" key="3">
    <source>
        <dbReference type="SAM" id="Coils"/>
    </source>
</evidence>
<evidence type="ECO:0000256" key="2">
    <source>
        <dbReference type="ARBA" id="ARBA00022840"/>
    </source>
</evidence>
<feature type="domain" description="ABC transporter" evidence="5">
    <location>
        <begin position="6"/>
        <end position="215"/>
    </location>
</feature>
<dbReference type="InterPro" id="IPR051309">
    <property type="entry name" value="ABCF_ATPase"/>
</dbReference>
<evidence type="ECO:0000256" key="1">
    <source>
        <dbReference type="ARBA" id="ARBA00022741"/>
    </source>
</evidence>
<dbReference type="PROSITE" id="PS50893">
    <property type="entry name" value="ABC_TRANSPORTER_2"/>
    <property type="match status" value="2"/>
</dbReference>
<feature type="coiled-coil region" evidence="3">
    <location>
        <begin position="573"/>
        <end position="600"/>
    </location>
</feature>
<dbReference type="InterPro" id="IPR027417">
    <property type="entry name" value="P-loop_NTPase"/>
</dbReference>
<keyword evidence="1" id="KW-0547">Nucleotide-binding</keyword>
<keyword evidence="3" id="KW-0175">Coiled coil</keyword>
<name>A0A841L8C1_9SPHN</name>
<feature type="region of interest" description="Disordered" evidence="4">
    <location>
        <begin position="508"/>
        <end position="527"/>
    </location>
</feature>
<dbReference type="PANTHER" id="PTHR42855">
    <property type="entry name" value="ABC TRANSPORTER ATP-BINDING SUBUNIT"/>
    <property type="match status" value="1"/>
</dbReference>
<dbReference type="GO" id="GO:0003677">
    <property type="term" value="F:DNA binding"/>
    <property type="evidence" value="ECO:0007669"/>
    <property type="project" value="InterPro"/>
</dbReference>
<dbReference type="CDD" id="cd03221">
    <property type="entry name" value="ABCF_EF-3"/>
    <property type="match status" value="2"/>
</dbReference>
<dbReference type="GO" id="GO:0016887">
    <property type="term" value="F:ATP hydrolysis activity"/>
    <property type="evidence" value="ECO:0007669"/>
    <property type="project" value="InterPro"/>
</dbReference>
<reference evidence="6 7" key="1">
    <citation type="submission" date="2020-08" db="EMBL/GenBank/DDBJ databases">
        <title>Genomic Encyclopedia of Type Strains, Phase IV (KMG-IV): sequencing the most valuable type-strain genomes for metagenomic binning, comparative biology and taxonomic classification.</title>
        <authorList>
            <person name="Goeker M."/>
        </authorList>
    </citation>
    <scope>NUCLEOTIDE SEQUENCE [LARGE SCALE GENOMIC DNA]</scope>
    <source>
        <strain evidence="6 7">DSM 102189</strain>
    </source>
</reference>
<dbReference type="SMART" id="SM00382">
    <property type="entry name" value="AAA"/>
    <property type="match status" value="2"/>
</dbReference>
<keyword evidence="2 6" id="KW-0067">ATP-binding</keyword>
<evidence type="ECO:0000313" key="6">
    <source>
        <dbReference type="EMBL" id="MBB6228446.1"/>
    </source>
</evidence>
<accession>A0A841L8C1</accession>